<dbReference type="Pfam" id="PF09992">
    <property type="entry name" value="NAGPA"/>
    <property type="match status" value="1"/>
</dbReference>
<dbReference type="PANTHER" id="PTHR43308">
    <property type="entry name" value="OUTER MEMBRANE PROTEIN ALPHA-RELATED"/>
    <property type="match status" value="1"/>
</dbReference>
<organism evidence="3 4">
    <name type="scientific">Solibacillus kalamii</name>
    <dbReference type="NCBI Taxonomy" id="1748298"/>
    <lineage>
        <taxon>Bacteria</taxon>
        <taxon>Bacillati</taxon>
        <taxon>Bacillota</taxon>
        <taxon>Bacilli</taxon>
        <taxon>Bacillales</taxon>
        <taxon>Caryophanaceae</taxon>
        <taxon>Solibacillus</taxon>
    </lineage>
</organism>
<dbReference type="Pfam" id="PF00395">
    <property type="entry name" value="SLH"/>
    <property type="match status" value="3"/>
</dbReference>
<sequence>MKTNKSLFIAVLMVFALIFSTPQFASAAQTTNDSYPLSTGVTYSNYTHKGSKTSVVNHLEVDLTDSFTKIGLGLPTPVNTLMTTTQHANSHTKEGNRVVGAINSNFYNMGDGYPLYLISQYNTIVTPSVISDSSSNYVSQPIAFGITKDGYGEIAYYNSKINVTYNGQTNEVNGLNVKRGTDEAVIYTPQNHSSMTPNNGKGMEFIVETGNTVGATKFGQTLTGKVTAIRGYDDETKTKIPRNGFVLSFNGSAWGDKYRGIKVGDEISVNFAIDDRWMDAQFMMASGPLLVLDGKKNLTINESSSRAREVAPRTAIAISKDKKKVHLITVDGRINSSAGMSLPQFADYLVSLGFDRAINLDGGGSTTMGIRKYGSNTVVLANTPSGGTQRRVSAIIEAISTAPTTNAPKYIQVNRDKVGTLLVGATVKLTPSYVLDEYYNPLAVNASDFVLTPQNNTVTVNGLSYTAVAPGSERITVSNKGATQTISFNVVDAPAGLSISGVTGPVEPNASLQLKANVTGSNNETLIYNDSQIKWSIDGNIGSVSSSGIFKSNGKEGTARVTATLGTKSVSKDIVVKAVEKPLFKDISVNNVYKTEIQYLVDNNLINGYPDGTFKPDLALNRGQAAVLLTRALGLSTKDVPNPGFSDLSTKSTYYGAVAAIVQAGIMSGTGDGKYEPGKPLTRAQMAKILVEAYKLTGTTSTKFKDVSTKHWAYDYIHTLAANEITTGYEDNTYKPSQEVSRVHFSLFLYRTITQNK</sequence>
<evidence type="ECO:0000256" key="1">
    <source>
        <dbReference type="SAM" id="SignalP"/>
    </source>
</evidence>
<dbReference type="Gene3D" id="2.60.40.1080">
    <property type="match status" value="1"/>
</dbReference>
<evidence type="ECO:0000259" key="2">
    <source>
        <dbReference type="PROSITE" id="PS51272"/>
    </source>
</evidence>
<dbReference type="PROSITE" id="PS51272">
    <property type="entry name" value="SLH"/>
    <property type="match status" value="3"/>
</dbReference>
<evidence type="ECO:0000313" key="4">
    <source>
        <dbReference type="Proteomes" id="UP000196594"/>
    </source>
</evidence>
<keyword evidence="4" id="KW-1185">Reference proteome</keyword>
<dbReference type="InterPro" id="IPR051465">
    <property type="entry name" value="Cell_Envelope_Struct_Comp"/>
</dbReference>
<feature type="domain" description="SLH" evidence="2">
    <location>
        <begin position="700"/>
        <end position="757"/>
    </location>
</feature>
<dbReference type="EMBL" id="NHNT01000001">
    <property type="protein sequence ID" value="OUZ40790.1"/>
    <property type="molecule type" value="Genomic_DNA"/>
</dbReference>
<keyword evidence="1" id="KW-0732">Signal</keyword>
<name>A0ABX3ZM19_9BACL</name>
<feature type="domain" description="SLH" evidence="2">
    <location>
        <begin position="580"/>
        <end position="643"/>
    </location>
</feature>
<comment type="caution">
    <text evidence="3">The sequence shown here is derived from an EMBL/GenBank/DDBJ whole genome shotgun (WGS) entry which is preliminary data.</text>
</comment>
<dbReference type="PANTHER" id="PTHR43308:SF5">
    <property type="entry name" value="S-LAYER PROTEIN _ PEPTIDOGLYCAN ENDO-BETA-N-ACETYLGLUCOSAMINIDASE"/>
    <property type="match status" value="1"/>
</dbReference>
<dbReference type="Proteomes" id="UP000196594">
    <property type="component" value="Unassembled WGS sequence"/>
</dbReference>
<evidence type="ECO:0000313" key="3">
    <source>
        <dbReference type="EMBL" id="OUZ40790.1"/>
    </source>
</evidence>
<reference evidence="3 4" key="1">
    <citation type="journal article" date="2017" name="Int. J. Syst. Evol. Microbiol.">
        <title>Solibacillus kalamii sp. nov., isolated from a high-efficiency particulate arrestance filter system used in the International Space Station.</title>
        <authorList>
            <person name="Checinska Sielaff A."/>
            <person name="Kumar R.M."/>
            <person name="Pal D."/>
            <person name="Mayilraj S."/>
            <person name="Venkateswaran K."/>
        </authorList>
    </citation>
    <scope>NUCLEOTIDE SEQUENCE [LARGE SCALE GENOMIC DNA]</scope>
    <source>
        <strain evidence="3 4">ISSFR-015</strain>
    </source>
</reference>
<dbReference type="RefSeq" id="WP_087615627.1">
    <property type="nucleotide sequence ID" value="NZ_JAFBEY010000002.1"/>
</dbReference>
<dbReference type="InterPro" id="IPR018711">
    <property type="entry name" value="NAGPA"/>
</dbReference>
<feature type="domain" description="SLH" evidence="2">
    <location>
        <begin position="645"/>
        <end position="699"/>
    </location>
</feature>
<dbReference type="InterPro" id="IPR001119">
    <property type="entry name" value="SLH_dom"/>
</dbReference>
<proteinExistence type="predicted"/>
<feature type="chain" id="PRO_5046679466" evidence="1">
    <location>
        <begin position="28"/>
        <end position="757"/>
    </location>
</feature>
<feature type="signal peptide" evidence="1">
    <location>
        <begin position="1"/>
        <end position="27"/>
    </location>
</feature>
<accession>A0ABX3ZM19</accession>
<protein>
    <submittedName>
        <fullName evidence="3">Parasporal protein</fullName>
    </submittedName>
</protein>
<gene>
    <name evidence="3" type="ORF">CBM15_02650</name>
</gene>